<dbReference type="InterPro" id="IPR027417">
    <property type="entry name" value="P-loop_NTPase"/>
</dbReference>
<evidence type="ECO:0000259" key="3">
    <source>
        <dbReference type="PROSITE" id="PS50893"/>
    </source>
</evidence>
<evidence type="ECO:0000313" key="5">
    <source>
        <dbReference type="Proteomes" id="UP000306912"/>
    </source>
</evidence>
<dbReference type="SMART" id="SM00382">
    <property type="entry name" value="AAA"/>
    <property type="match status" value="1"/>
</dbReference>
<dbReference type="RefSeq" id="WP_138191863.1">
    <property type="nucleotide sequence ID" value="NZ_VBWP01000009.1"/>
</dbReference>
<dbReference type="SUPFAM" id="SSF52540">
    <property type="entry name" value="P-loop containing nucleoside triphosphate hydrolases"/>
    <property type="match status" value="1"/>
</dbReference>
<keyword evidence="5" id="KW-1185">Reference proteome</keyword>
<gene>
    <name evidence="4" type="ORF">FEZ08_09785</name>
</gene>
<evidence type="ECO:0000256" key="1">
    <source>
        <dbReference type="ARBA" id="ARBA00022741"/>
    </source>
</evidence>
<dbReference type="InterPro" id="IPR003439">
    <property type="entry name" value="ABC_transporter-like_ATP-bd"/>
</dbReference>
<evidence type="ECO:0000256" key="2">
    <source>
        <dbReference type="ARBA" id="ARBA00022840"/>
    </source>
</evidence>
<dbReference type="EMBL" id="VBWP01000009">
    <property type="protein sequence ID" value="TLG72112.1"/>
    <property type="molecule type" value="Genomic_DNA"/>
</dbReference>
<dbReference type="Gene3D" id="3.40.50.300">
    <property type="entry name" value="P-loop containing nucleotide triphosphate hydrolases"/>
    <property type="match status" value="1"/>
</dbReference>
<keyword evidence="1" id="KW-0547">Nucleotide-binding</keyword>
<dbReference type="InParanoid" id="A0A5R8Q8S0"/>
<dbReference type="CDD" id="cd03230">
    <property type="entry name" value="ABC_DR_subfamily_A"/>
    <property type="match status" value="1"/>
</dbReference>
<dbReference type="AlphaFoldDB" id="A0A5R8Q8S0"/>
<protein>
    <submittedName>
        <fullName evidence="4">ABC transporter ATP-binding protein</fullName>
    </submittedName>
</protein>
<keyword evidence="2 4" id="KW-0067">ATP-binding</keyword>
<comment type="caution">
    <text evidence="4">The sequence shown here is derived from an EMBL/GenBank/DDBJ whole genome shotgun (WGS) entry which is preliminary data.</text>
</comment>
<dbReference type="Proteomes" id="UP000306912">
    <property type="component" value="Unassembled WGS sequence"/>
</dbReference>
<accession>A0A5R8Q8S0</accession>
<dbReference type="Pfam" id="PF00005">
    <property type="entry name" value="ABC_tran"/>
    <property type="match status" value="1"/>
</dbReference>
<dbReference type="GO" id="GO:0016887">
    <property type="term" value="F:ATP hydrolysis activity"/>
    <property type="evidence" value="ECO:0007669"/>
    <property type="project" value="InterPro"/>
</dbReference>
<dbReference type="PANTHER" id="PTHR43158">
    <property type="entry name" value="SKFA PEPTIDE EXPORT ATP-BINDING PROTEIN SKFE"/>
    <property type="match status" value="1"/>
</dbReference>
<name>A0A5R8Q8S0_9FIRM</name>
<evidence type="ECO:0000313" key="4">
    <source>
        <dbReference type="EMBL" id="TLG72112.1"/>
    </source>
</evidence>
<dbReference type="PANTHER" id="PTHR43158:SF1">
    <property type="entry name" value="ABC TRANSPORTER, ATP-BINDING PROTEIN"/>
    <property type="match status" value="1"/>
</dbReference>
<dbReference type="OrthoDB" id="9804819at2"/>
<proteinExistence type="predicted"/>
<organism evidence="4 5">
    <name type="scientific">Culicoidibacter larvae</name>
    <dbReference type="NCBI Taxonomy" id="2579976"/>
    <lineage>
        <taxon>Bacteria</taxon>
        <taxon>Bacillati</taxon>
        <taxon>Bacillota</taxon>
        <taxon>Culicoidibacteria</taxon>
        <taxon>Culicoidibacterales</taxon>
        <taxon>Culicoidibacteraceae</taxon>
        <taxon>Culicoidibacter</taxon>
    </lineage>
</organism>
<dbReference type="InterPro" id="IPR003593">
    <property type="entry name" value="AAA+_ATPase"/>
</dbReference>
<dbReference type="GO" id="GO:0005524">
    <property type="term" value="F:ATP binding"/>
    <property type="evidence" value="ECO:0007669"/>
    <property type="project" value="UniProtKB-KW"/>
</dbReference>
<sequence length="240" mass="27271">MKLTVENINKTIDGKDILSQLNLQIEGAKIIGLLGPNGSGKTTLMKIIAGLMQPNQGRLLINNQSYRYPQTSQQIAYLPDSLIFPKSYSVKQACTYFQTNYFDFNEQKFYQILADLQLDLHRKLSSMSKGQQERLMLALVLARESELVLLDEPLAAIDVISRDEILRLIKTYSGQNTTYIITTHLILDMQDLFDEVLFLNRGQVVFHSLVAPLCARENKSLLDIYRSFYGYQGVAQGGMY</sequence>
<reference evidence="4 5" key="1">
    <citation type="submission" date="2019-05" db="EMBL/GenBank/DDBJ databases">
        <title>Culicoidintestinum kansasii gen. nov., sp. nov. from the gastrointestinal tract of the biting midge, Culicoides sonorensis.</title>
        <authorList>
            <person name="Neupane S."/>
            <person name="Ghosh A."/>
            <person name="Gunther S."/>
            <person name="Martin K."/>
            <person name="Zurek L."/>
        </authorList>
    </citation>
    <scope>NUCLEOTIDE SEQUENCE [LARGE SCALE GENOMIC DNA]</scope>
    <source>
        <strain evidence="4 5">CS-1</strain>
    </source>
</reference>
<feature type="domain" description="ABC transporter" evidence="3">
    <location>
        <begin position="3"/>
        <end position="226"/>
    </location>
</feature>
<dbReference type="PROSITE" id="PS50893">
    <property type="entry name" value="ABC_TRANSPORTER_2"/>
    <property type="match status" value="1"/>
</dbReference>